<dbReference type="AlphaFoldDB" id="A0A645IU26"/>
<dbReference type="EMBL" id="VSSQ01123615">
    <property type="protein sequence ID" value="MPN54918.1"/>
    <property type="molecule type" value="Genomic_DNA"/>
</dbReference>
<sequence length="104" mass="11145">MDQQLVQVIAAEQRLARQERLSALPLGLHQGEHLALARPAYFEWLEGHEQTADGGARPTCAAGEQGHSPEIPGKNFDNQTGFPKGIGVQNVGRLAVDLAAQAHS</sequence>
<comment type="caution">
    <text evidence="2">The sequence shown here is derived from an EMBL/GenBank/DDBJ whole genome shotgun (WGS) entry which is preliminary data.</text>
</comment>
<protein>
    <submittedName>
        <fullName evidence="2">Uncharacterized protein</fullName>
    </submittedName>
</protein>
<evidence type="ECO:0000256" key="1">
    <source>
        <dbReference type="SAM" id="MobiDB-lite"/>
    </source>
</evidence>
<proteinExistence type="predicted"/>
<feature type="region of interest" description="Disordered" evidence="1">
    <location>
        <begin position="52"/>
        <end position="81"/>
    </location>
</feature>
<evidence type="ECO:0000313" key="2">
    <source>
        <dbReference type="EMBL" id="MPN54918.1"/>
    </source>
</evidence>
<name>A0A645IU26_9ZZZZ</name>
<reference evidence="2" key="1">
    <citation type="submission" date="2019-08" db="EMBL/GenBank/DDBJ databases">
        <authorList>
            <person name="Kucharzyk K."/>
            <person name="Murdoch R.W."/>
            <person name="Higgins S."/>
            <person name="Loffler F."/>
        </authorList>
    </citation>
    <scope>NUCLEOTIDE SEQUENCE</scope>
</reference>
<accession>A0A645IU26</accession>
<gene>
    <name evidence="2" type="ORF">SDC9_202597</name>
</gene>
<organism evidence="2">
    <name type="scientific">bioreactor metagenome</name>
    <dbReference type="NCBI Taxonomy" id="1076179"/>
    <lineage>
        <taxon>unclassified sequences</taxon>
        <taxon>metagenomes</taxon>
        <taxon>ecological metagenomes</taxon>
    </lineage>
</organism>